<dbReference type="KEGG" id="tasa:A1Q1_03306"/>
<dbReference type="RefSeq" id="XP_014179061.1">
    <property type="nucleotide sequence ID" value="XM_014323586.1"/>
</dbReference>
<comment type="caution">
    <text evidence="3">The sequence shown here is derived from an EMBL/GenBank/DDBJ whole genome shotgun (WGS) entry which is preliminary data.</text>
</comment>
<proteinExistence type="predicted"/>
<evidence type="ECO:0000256" key="2">
    <source>
        <dbReference type="SAM" id="SignalP"/>
    </source>
</evidence>
<dbReference type="GeneID" id="25986819"/>
<keyword evidence="2" id="KW-0732">Signal</keyword>
<feature type="signal peptide" evidence="2">
    <location>
        <begin position="1"/>
        <end position="18"/>
    </location>
</feature>
<feature type="compositionally biased region" description="Low complexity" evidence="1">
    <location>
        <begin position="106"/>
        <end position="182"/>
    </location>
</feature>
<dbReference type="Proteomes" id="UP000002748">
    <property type="component" value="Unassembled WGS sequence"/>
</dbReference>
<dbReference type="HOGENOM" id="CLU_1483010_0_0_1"/>
<gene>
    <name evidence="3" type="ORF">A1Q1_03306</name>
</gene>
<dbReference type="AlphaFoldDB" id="J4UAN8"/>
<dbReference type="VEuPathDB" id="FungiDB:A1Q1_03306"/>
<protein>
    <recommendedName>
        <fullName evidence="5">Extracellular membrane protein CFEM domain-containing protein</fullName>
    </recommendedName>
</protein>
<organism evidence="3 4">
    <name type="scientific">Trichosporon asahii var. asahii (strain ATCC 90039 / CBS 2479 / JCM 2466 / KCTC 7840 / NBRC 103889/ NCYC 2677 / UAMH 7654)</name>
    <name type="common">Yeast</name>
    <dbReference type="NCBI Taxonomy" id="1186058"/>
    <lineage>
        <taxon>Eukaryota</taxon>
        <taxon>Fungi</taxon>
        <taxon>Dikarya</taxon>
        <taxon>Basidiomycota</taxon>
        <taxon>Agaricomycotina</taxon>
        <taxon>Tremellomycetes</taxon>
        <taxon>Trichosporonales</taxon>
        <taxon>Trichosporonaceae</taxon>
        <taxon>Trichosporon</taxon>
    </lineage>
</organism>
<accession>J4UAN8</accession>
<evidence type="ECO:0000313" key="4">
    <source>
        <dbReference type="Proteomes" id="UP000002748"/>
    </source>
</evidence>
<dbReference type="EMBL" id="ALBS01000227">
    <property type="protein sequence ID" value="EJT47845.1"/>
    <property type="molecule type" value="Genomic_DNA"/>
</dbReference>
<feature type="chain" id="PRO_5005686042" description="Extracellular membrane protein CFEM domain-containing protein" evidence="2">
    <location>
        <begin position="19"/>
        <end position="182"/>
    </location>
</feature>
<evidence type="ECO:0008006" key="5">
    <source>
        <dbReference type="Google" id="ProtNLM"/>
    </source>
</evidence>
<name>J4UAN8_TRIAS</name>
<reference evidence="3 4" key="1">
    <citation type="journal article" date="2012" name="Eukaryot. Cell">
        <title>Draft genome sequence of CBS 2479, the standard type strain of Trichosporon asahii.</title>
        <authorList>
            <person name="Yang R.Y."/>
            <person name="Li H.T."/>
            <person name="Zhu H."/>
            <person name="Zhou G.P."/>
            <person name="Wang M."/>
            <person name="Wang L."/>
        </authorList>
    </citation>
    <scope>NUCLEOTIDE SEQUENCE [LARGE SCALE GENOMIC DNA]</scope>
    <source>
        <strain evidence="4">ATCC 90039 / CBS 2479 / JCM 2466 / KCTC 7840 / NCYC 2677 / UAMH 7654</strain>
    </source>
</reference>
<evidence type="ECO:0000313" key="3">
    <source>
        <dbReference type="EMBL" id="EJT47845.1"/>
    </source>
</evidence>
<evidence type="ECO:0000256" key="1">
    <source>
        <dbReference type="SAM" id="MobiDB-lite"/>
    </source>
</evidence>
<sequence>MRTSAVLFTAAFAASASASSILIPRQDWLKNCEDECNPIADWALGCRTDTVGCMEQCTSELLQQADKCGVCVQEKNPDFGNTVQQYVGMSKQMCGKEGVTTEGDSSEGSASAQPSASASPAGEASPSATPEASASPSASAEAGAASAESASASDVVASASTQAAEASKSAEGASKSAEALNE</sequence>
<feature type="region of interest" description="Disordered" evidence="1">
    <location>
        <begin position="96"/>
        <end position="182"/>
    </location>
</feature>